<evidence type="ECO:0000313" key="1">
    <source>
        <dbReference type="EMBL" id="ALX49497.1"/>
    </source>
</evidence>
<dbReference type="Proteomes" id="UP000050331">
    <property type="component" value="Chromosome"/>
</dbReference>
<sequence length="131" mass="15240">MKKLIIFGLLLLILVGCNQRSEDLEESINSVVEDKSKGEIDVNAYTNFDWEKAFLFTPYSTTESIEEQLETSFKDKSNIHIRDDIYLLVFLNEDEVVQYAEIKRQGSDFSIKETDKEYLTLSEDVISFEVH</sequence>
<accession>A0A0U4EG02</accession>
<evidence type="ECO:0008006" key="3">
    <source>
        <dbReference type="Google" id="ProtNLM"/>
    </source>
</evidence>
<dbReference type="EMBL" id="CP013862">
    <property type="protein sequence ID" value="ALX49497.1"/>
    <property type="molecule type" value="Genomic_DNA"/>
</dbReference>
<proteinExistence type="predicted"/>
<gene>
    <name evidence="1" type="ORF">AOX59_13520</name>
</gene>
<dbReference type="KEGG" id="lao:AOX59_13520"/>
<dbReference type="AlphaFoldDB" id="A0A0U4EG02"/>
<evidence type="ECO:0000313" key="2">
    <source>
        <dbReference type="Proteomes" id="UP000050331"/>
    </source>
</evidence>
<dbReference type="RefSeq" id="WP_068446324.1">
    <property type="nucleotide sequence ID" value="NZ_CP013862.1"/>
</dbReference>
<dbReference type="PROSITE" id="PS51257">
    <property type="entry name" value="PROKAR_LIPOPROTEIN"/>
    <property type="match status" value="1"/>
</dbReference>
<dbReference type="OrthoDB" id="8778044at2"/>
<keyword evidence="2" id="KW-1185">Reference proteome</keyword>
<organism evidence="1 2">
    <name type="scientific">Lentibacillus amyloliquefaciens</name>
    <dbReference type="NCBI Taxonomy" id="1472767"/>
    <lineage>
        <taxon>Bacteria</taxon>
        <taxon>Bacillati</taxon>
        <taxon>Bacillota</taxon>
        <taxon>Bacilli</taxon>
        <taxon>Bacillales</taxon>
        <taxon>Bacillaceae</taxon>
        <taxon>Lentibacillus</taxon>
    </lineage>
</organism>
<reference evidence="1 2" key="1">
    <citation type="submission" date="2016-01" db="EMBL/GenBank/DDBJ databases">
        <title>Complete genome sequence of strain Lentibacillus amyloliquefaciens LAM0015T isolated from saline sediment.</title>
        <authorList>
            <person name="Wang J.-L."/>
            <person name="He M.-X."/>
        </authorList>
    </citation>
    <scope>NUCLEOTIDE SEQUENCE [LARGE SCALE GENOMIC DNA]</scope>
    <source>
        <strain evidence="1 2">LAM0015</strain>
    </source>
</reference>
<name>A0A0U4EG02_9BACI</name>
<protein>
    <recommendedName>
        <fullName evidence="3">Lipoprotein</fullName>
    </recommendedName>
</protein>